<keyword evidence="1" id="KW-1133">Transmembrane helix</keyword>
<feature type="transmembrane region" description="Helical" evidence="1">
    <location>
        <begin position="16"/>
        <end position="38"/>
    </location>
</feature>
<evidence type="ECO:0000256" key="1">
    <source>
        <dbReference type="SAM" id="Phobius"/>
    </source>
</evidence>
<organism evidence="2 3">
    <name type="scientific">Vigna unguiculata</name>
    <name type="common">Cowpea</name>
    <dbReference type="NCBI Taxonomy" id="3917"/>
    <lineage>
        <taxon>Eukaryota</taxon>
        <taxon>Viridiplantae</taxon>
        <taxon>Streptophyta</taxon>
        <taxon>Embryophyta</taxon>
        <taxon>Tracheophyta</taxon>
        <taxon>Spermatophyta</taxon>
        <taxon>Magnoliopsida</taxon>
        <taxon>eudicotyledons</taxon>
        <taxon>Gunneridae</taxon>
        <taxon>Pentapetalae</taxon>
        <taxon>rosids</taxon>
        <taxon>fabids</taxon>
        <taxon>Fabales</taxon>
        <taxon>Fabaceae</taxon>
        <taxon>Papilionoideae</taxon>
        <taxon>50 kb inversion clade</taxon>
        <taxon>NPAAA clade</taxon>
        <taxon>indigoferoid/millettioid clade</taxon>
        <taxon>Phaseoleae</taxon>
        <taxon>Vigna</taxon>
    </lineage>
</organism>
<name>A0A4D6L3X5_VIGUN</name>
<dbReference type="AlphaFoldDB" id="A0A4D6L3X5"/>
<dbReference type="EMBL" id="CP039346">
    <property type="protein sequence ID" value="QCD83199.1"/>
    <property type="molecule type" value="Genomic_DNA"/>
</dbReference>
<dbReference type="Proteomes" id="UP000501690">
    <property type="component" value="Linkage Group LG2"/>
</dbReference>
<sequence length="99" mass="11221">MLEEQLQQEILGKGSYFVFMIMCMIKKPALMTLCLRAMNFHALCDRIRGKTSAILAQASKPRLCKNSKDSNLVLLEHLIQAESPCFGQQVISLRRACFT</sequence>
<protein>
    <submittedName>
        <fullName evidence="2">Uncharacterized protein</fullName>
    </submittedName>
</protein>
<evidence type="ECO:0000313" key="2">
    <source>
        <dbReference type="EMBL" id="QCD83199.1"/>
    </source>
</evidence>
<gene>
    <name evidence="2" type="ORF">DEO72_LG2g3542</name>
</gene>
<accession>A0A4D6L3X5</accession>
<keyword evidence="3" id="KW-1185">Reference proteome</keyword>
<keyword evidence="1" id="KW-0812">Transmembrane</keyword>
<reference evidence="2 3" key="1">
    <citation type="submission" date="2019-04" db="EMBL/GenBank/DDBJ databases">
        <title>An improved genome assembly and genetic linkage map for asparagus bean, Vigna unguiculata ssp. sesquipedialis.</title>
        <authorList>
            <person name="Xia Q."/>
            <person name="Zhang R."/>
            <person name="Dong Y."/>
        </authorList>
    </citation>
    <scope>NUCLEOTIDE SEQUENCE [LARGE SCALE GENOMIC DNA]</scope>
    <source>
        <tissue evidence="2">Leaf</tissue>
    </source>
</reference>
<keyword evidence="1" id="KW-0472">Membrane</keyword>
<proteinExistence type="predicted"/>
<evidence type="ECO:0000313" key="3">
    <source>
        <dbReference type="Proteomes" id="UP000501690"/>
    </source>
</evidence>